<evidence type="ECO:0000313" key="2">
    <source>
        <dbReference type="EMBL" id="ORZ33146.1"/>
    </source>
</evidence>
<feature type="transmembrane region" description="Helical" evidence="1">
    <location>
        <begin position="16"/>
        <end position="39"/>
    </location>
</feature>
<accession>A0A1Y2HF05</accession>
<evidence type="ECO:0000256" key="1">
    <source>
        <dbReference type="SAM" id="Phobius"/>
    </source>
</evidence>
<dbReference type="AlphaFoldDB" id="A0A1Y2HF05"/>
<comment type="caution">
    <text evidence="2">The sequence shown here is derived from an EMBL/GenBank/DDBJ whole genome shotgun (WGS) entry which is preliminary data.</text>
</comment>
<keyword evidence="3" id="KW-1185">Reference proteome</keyword>
<protein>
    <submittedName>
        <fullName evidence="2">Uncharacterized protein</fullName>
    </submittedName>
</protein>
<reference evidence="2 3" key="1">
    <citation type="submission" date="2016-07" db="EMBL/GenBank/DDBJ databases">
        <title>Pervasive Adenine N6-methylation of Active Genes in Fungi.</title>
        <authorList>
            <consortium name="DOE Joint Genome Institute"/>
            <person name="Mondo S.J."/>
            <person name="Dannebaum R.O."/>
            <person name="Kuo R.C."/>
            <person name="Labutti K."/>
            <person name="Haridas S."/>
            <person name="Kuo A."/>
            <person name="Salamov A."/>
            <person name="Ahrendt S.R."/>
            <person name="Lipzen A."/>
            <person name="Sullivan W."/>
            <person name="Andreopoulos W.B."/>
            <person name="Clum A."/>
            <person name="Lindquist E."/>
            <person name="Daum C."/>
            <person name="Ramamoorthy G.K."/>
            <person name="Gryganskyi A."/>
            <person name="Culley D."/>
            <person name="Magnuson J.K."/>
            <person name="James T.Y."/>
            <person name="O'Malley M.A."/>
            <person name="Stajich J.E."/>
            <person name="Spatafora J.W."/>
            <person name="Visel A."/>
            <person name="Grigoriev I.V."/>
        </authorList>
    </citation>
    <scope>NUCLEOTIDE SEQUENCE [LARGE SCALE GENOMIC DNA]</scope>
    <source>
        <strain evidence="2 3">PL171</strain>
    </source>
</reference>
<keyword evidence="1" id="KW-0472">Membrane</keyword>
<dbReference type="EMBL" id="MCFL01000038">
    <property type="protein sequence ID" value="ORZ33146.1"/>
    <property type="molecule type" value="Genomic_DNA"/>
</dbReference>
<gene>
    <name evidence="2" type="ORF">BCR44DRAFT_1208317</name>
</gene>
<keyword evidence="1" id="KW-1133">Transmembrane helix</keyword>
<proteinExistence type="predicted"/>
<dbReference type="Proteomes" id="UP000193411">
    <property type="component" value="Unassembled WGS sequence"/>
</dbReference>
<sequence>MTSYQHLVESLNLLPLVYANTLILPLHVFLLSSPVFCCLPNPIFSHRHMLVLGMYAQDDDEKAQVSMRNLPSLSSHPMRCLSCRLAARNSNELAM</sequence>
<keyword evidence="1" id="KW-0812">Transmembrane</keyword>
<name>A0A1Y2HF05_9FUNG</name>
<evidence type="ECO:0000313" key="3">
    <source>
        <dbReference type="Proteomes" id="UP000193411"/>
    </source>
</evidence>
<organism evidence="2 3">
    <name type="scientific">Catenaria anguillulae PL171</name>
    <dbReference type="NCBI Taxonomy" id="765915"/>
    <lineage>
        <taxon>Eukaryota</taxon>
        <taxon>Fungi</taxon>
        <taxon>Fungi incertae sedis</taxon>
        <taxon>Blastocladiomycota</taxon>
        <taxon>Blastocladiomycetes</taxon>
        <taxon>Blastocladiales</taxon>
        <taxon>Catenariaceae</taxon>
        <taxon>Catenaria</taxon>
    </lineage>
</organism>